<dbReference type="SMART" id="SM00449">
    <property type="entry name" value="SPRY"/>
    <property type="match status" value="1"/>
</dbReference>
<evidence type="ECO:0000256" key="1">
    <source>
        <dbReference type="SAM" id="MobiDB-lite"/>
    </source>
</evidence>
<dbReference type="SMART" id="SM00757">
    <property type="entry name" value="CRA"/>
    <property type="match status" value="1"/>
</dbReference>
<feature type="compositionally biased region" description="Low complexity" evidence="1">
    <location>
        <begin position="580"/>
        <end position="589"/>
    </location>
</feature>
<feature type="domain" description="CTLH" evidence="3">
    <location>
        <begin position="280"/>
        <end position="329"/>
    </location>
</feature>
<dbReference type="Pfam" id="PF00622">
    <property type="entry name" value="SPRY"/>
    <property type="match status" value="1"/>
</dbReference>
<dbReference type="SUPFAM" id="SSF49899">
    <property type="entry name" value="Concanavalin A-like lectins/glucanases"/>
    <property type="match status" value="1"/>
</dbReference>
<dbReference type="InterPro" id="IPR013320">
    <property type="entry name" value="ConA-like_dom_sf"/>
</dbReference>
<evidence type="ECO:0000259" key="3">
    <source>
        <dbReference type="PROSITE" id="PS50897"/>
    </source>
</evidence>
<dbReference type="InterPro" id="IPR003877">
    <property type="entry name" value="SPRY_dom"/>
</dbReference>
<comment type="caution">
    <text evidence="4">The sequence shown here is derived from an EMBL/GenBank/DDBJ whole genome shotgun (WGS) entry which is preliminary data.</text>
</comment>
<dbReference type="AlphaFoldDB" id="A0A9W6BR24"/>
<feature type="region of interest" description="Disordered" evidence="1">
    <location>
        <begin position="365"/>
        <end position="429"/>
    </location>
</feature>
<dbReference type="InterPro" id="IPR050618">
    <property type="entry name" value="Ubq-SigPath_Reg"/>
</dbReference>
<dbReference type="EMBL" id="BRXU01000015">
    <property type="protein sequence ID" value="GLC56380.1"/>
    <property type="molecule type" value="Genomic_DNA"/>
</dbReference>
<dbReference type="InterPro" id="IPR006595">
    <property type="entry name" value="CTLH_C"/>
</dbReference>
<dbReference type="InterPro" id="IPR035782">
    <property type="entry name" value="SPRY_RanBP9/10"/>
</dbReference>
<dbReference type="PANTHER" id="PTHR12864">
    <property type="entry name" value="RAN BINDING PROTEIN 9-RELATED"/>
    <property type="match status" value="1"/>
</dbReference>
<protein>
    <submittedName>
        <fullName evidence="4">Uncharacterized protein</fullName>
    </submittedName>
</protein>
<accession>A0A9W6BR24</accession>
<reference evidence="4 5" key="1">
    <citation type="journal article" date="2023" name="Commun. Biol.">
        <title>Reorganization of the ancestral sex-determining regions during the evolution of trioecy in Pleodorina starrii.</title>
        <authorList>
            <person name="Takahashi K."/>
            <person name="Suzuki S."/>
            <person name="Kawai-Toyooka H."/>
            <person name="Yamamoto K."/>
            <person name="Hamaji T."/>
            <person name="Ootsuki R."/>
            <person name="Yamaguchi H."/>
            <person name="Kawachi M."/>
            <person name="Higashiyama T."/>
            <person name="Nozaki H."/>
        </authorList>
    </citation>
    <scope>NUCLEOTIDE SEQUENCE [LARGE SCALE GENOMIC DNA]</scope>
    <source>
        <strain evidence="4 5">NIES-4479</strain>
    </source>
</reference>
<dbReference type="Pfam" id="PF10607">
    <property type="entry name" value="CTLH"/>
    <property type="match status" value="1"/>
</dbReference>
<dbReference type="PROSITE" id="PS50188">
    <property type="entry name" value="B302_SPRY"/>
    <property type="match status" value="1"/>
</dbReference>
<feature type="region of interest" description="Disordered" evidence="1">
    <location>
        <begin position="544"/>
        <end position="589"/>
    </location>
</feature>
<dbReference type="InterPro" id="IPR001870">
    <property type="entry name" value="B30.2/SPRY"/>
</dbReference>
<proteinExistence type="predicted"/>
<dbReference type="InterPro" id="IPR013144">
    <property type="entry name" value="CRA_dom"/>
</dbReference>
<dbReference type="SMART" id="SM00668">
    <property type="entry name" value="CTLH"/>
    <property type="match status" value="1"/>
</dbReference>
<dbReference type="InterPro" id="IPR043136">
    <property type="entry name" value="B30.2/SPRY_sf"/>
</dbReference>
<evidence type="ECO:0000313" key="5">
    <source>
        <dbReference type="Proteomes" id="UP001165080"/>
    </source>
</evidence>
<evidence type="ECO:0000313" key="4">
    <source>
        <dbReference type="EMBL" id="GLC56380.1"/>
    </source>
</evidence>
<feature type="compositionally biased region" description="Low complexity" evidence="1">
    <location>
        <begin position="365"/>
        <end position="376"/>
    </location>
</feature>
<feature type="compositionally biased region" description="Gly residues" evidence="1">
    <location>
        <begin position="562"/>
        <end position="579"/>
    </location>
</feature>
<feature type="domain" description="B30.2/SPRY" evidence="2">
    <location>
        <begin position="5"/>
        <end position="194"/>
    </location>
</feature>
<organism evidence="4 5">
    <name type="scientific">Pleodorina starrii</name>
    <dbReference type="NCBI Taxonomy" id="330485"/>
    <lineage>
        <taxon>Eukaryota</taxon>
        <taxon>Viridiplantae</taxon>
        <taxon>Chlorophyta</taxon>
        <taxon>core chlorophytes</taxon>
        <taxon>Chlorophyceae</taxon>
        <taxon>CS clade</taxon>
        <taxon>Chlamydomonadales</taxon>
        <taxon>Volvocaceae</taxon>
        <taxon>Pleodorina</taxon>
    </lineage>
</organism>
<name>A0A9W6BR24_9CHLO</name>
<dbReference type="Proteomes" id="UP001165080">
    <property type="component" value="Unassembled WGS sequence"/>
</dbReference>
<gene>
    <name evidence="4" type="primary">PLEST003761</name>
    <name evidence="4" type="ORF">PLESTB_001098500</name>
</gene>
<dbReference type="Gene3D" id="2.60.120.920">
    <property type="match status" value="1"/>
</dbReference>
<sequence>MGSTSTGPCSYYKSRCSLPSLWEPRVSGIRNQHAMQYLKVDGTRVRYVGPGDDDSQAATIRANYPLPADCPLYYFEVKVLNKGQAGFIGIGFCTDEVLLTRLPGWDPHSYGYHGDDGHAFSGSGTGRPYGPSFTTGDVVGALYDKAERTISYYKNGQPLGVAFRDVQEASPLYPCVGLRTRSEEVVANFGTGSSSEPFRTDLAAVRADFQHRVRSTIRKTELPLLSSRGTALLPQLMYDYLMHQRFWRTAAALGCDLLRSEGQMDERELADITVRQQSYDLVVSGRIDEALSLLKEKYPPELLSERPSLDFRLRVQKFVEMVAAAHAAAATAAAASSGDGPGAAAGTSSAAAAAGDQLSHSAAAASTSGLDAAAGTPAGSRGAADGGRPEPMETAEDGATRGSVGSDASGRAAADGGGPVAAEGGSPGSATTAAAAAAAAAPPPTIRQILAYGAIELWPRCRTPVDRDLMTEALSLLAFSDPAASPAGEMLRPAHRTALAEELNGAMLACRGLPTRSPLERLYQQLYVVVSQLKQLDHPQALALPDPSDFGTEPLLPLTASGGAGGGGGGGGGPSGSGSGSDAPDAMAS</sequence>
<keyword evidence="5" id="KW-1185">Reference proteome</keyword>
<dbReference type="CDD" id="cd12909">
    <property type="entry name" value="SPRY_RanBP9_10"/>
    <property type="match status" value="1"/>
</dbReference>
<evidence type="ECO:0000259" key="2">
    <source>
        <dbReference type="PROSITE" id="PS50188"/>
    </source>
</evidence>
<dbReference type="PROSITE" id="PS50897">
    <property type="entry name" value="CTLH"/>
    <property type="match status" value="1"/>
</dbReference>
<dbReference type="InterPro" id="IPR024964">
    <property type="entry name" value="CTLH/CRA"/>
</dbReference>
<feature type="compositionally biased region" description="Low complexity" evidence="1">
    <location>
        <begin position="401"/>
        <end position="414"/>
    </location>
</feature>